<dbReference type="Proteomes" id="UP000030758">
    <property type="component" value="Unassembled WGS sequence"/>
</dbReference>
<keyword evidence="1" id="KW-0472">Membrane</keyword>
<evidence type="ECO:0000256" key="1">
    <source>
        <dbReference type="SAM" id="Phobius"/>
    </source>
</evidence>
<keyword evidence="1" id="KW-1133">Transmembrane helix</keyword>
<keyword evidence="4" id="KW-1185">Reference proteome</keyword>
<evidence type="ECO:0000313" key="2">
    <source>
        <dbReference type="EMBL" id="KFD50211.1"/>
    </source>
</evidence>
<evidence type="ECO:0000313" key="4">
    <source>
        <dbReference type="Proteomes" id="UP000030764"/>
    </source>
</evidence>
<dbReference type="AlphaFoldDB" id="A0A085LZ15"/>
<accession>A0A085LZ15</accession>
<dbReference type="Proteomes" id="UP000030764">
    <property type="component" value="Unassembled WGS sequence"/>
</dbReference>
<reference evidence="2 4" key="1">
    <citation type="journal article" date="2014" name="Nat. Genet.">
        <title>Genome and transcriptome of the porcine whipworm Trichuris suis.</title>
        <authorList>
            <person name="Jex A.R."/>
            <person name="Nejsum P."/>
            <person name="Schwarz E.M."/>
            <person name="Hu L."/>
            <person name="Young N.D."/>
            <person name="Hall R.S."/>
            <person name="Korhonen P.K."/>
            <person name="Liao S."/>
            <person name="Thamsborg S."/>
            <person name="Xia J."/>
            <person name="Xu P."/>
            <person name="Wang S."/>
            <person name="Scheerlinck J.P."/>
            <person name="Hofmann A."/>
            <person name="Sternberg P.W."/>
            <person name="Wang J."/>
            <person name="Gasser R.B."/>
        </authorList>
    </citation>
    <scope>NUCLEOTIDE SEQUENCE [LARGE SCALE GENOMIC DNA]</scope>
    <source>
        <strain evidence="3">DCEP-RM93F</strain>
        <strain evidence="2">DCEP-RM93M</strain>
    </source>
</reference>
<protein>
    <submittedName>
        <fullName evidence="2">Uncharacterized protein</fullName>
    </submittedName>
</protein>
<gene>
    <name evidence="2" type="ORF">M513_08956</name>
    <name evidence="3" type="ORF">M514_08956</name>
</gene>
<organism evidence="2 4">
    <name type="scientific">Trichuris suis</name>
    <name type="common">pig whipworm</name>
    <dbReference type="NCBI Taxonomy" id="68888"/>
    <lineage>
        <taxon>Eukaryota</taxon>
        <taxon>Metazoa</taxon>
        <taxon>Ecdysozoa</taxon>
        <taxon>Nematoda</taxon>
        <taxon>Enoplea</taxon>
        <taxon>Dorylaimia</taxon>
        <taxon>Trichinellida</taxon>
        <taxon>Trichuridae</taxon>
        <taxon>Trichuris</taxon>
    </lineage>
</organism>
<dbReference type="EMBL" id="KL363257">
    <property type="protein sequence ID" value="KFD50211.1"/>
    <property type="molecule type" value="Genomic_DNA"/>
</dbReference>
<proteinExistence type="predicted"/>
<name>A0A085LZ15_9BILA</name>
<sequence length="75" mass="8300">MTNQFIVGKLHGFVSCILSLNVVYLLLFEQAVLSDVPEVGRGGNWPILVDCEQATCCYLSNMVQQSTAPKKRLPD</sequence>
<dbReference type="EMBL" id="KL367488">
    <property type="protein sequence ID" value="KFD70390.1"/>
    <property type="molecule type" value="Genomic_DNA"/>
</dbReference>
<keyword evidence="1" id="KW-0812">Transmembrane</keyword>
<feature type="transmembrane region" description="Helical" evidence="1">
    <location>
        <begin position="6"/>
        <end position="27"/>
    </location>
</feature>
<evidence type="ECO:0000313" key="3">
    <source>
        <dbReference type="EMBL" id="KFD70390.1"/>
    </source>
</evidence>